<evidence type="ECO:0000256" key="1">
    <source>
        <dbReference type="ARBA" id="ARBA00003800"/>
    </source>
</evidence>
<dbReference type="Pfam" id="PF00389">
    <property type="entry name" value="2-Hacid_dh"/>
    <property type="match status" value="1"/>
</dbReference>
<dbReference type="Pfam" id="PF01842">
    <property type="entry name" value="ACT"/>
    <property type="match status" value="1"/>
</dbReference>
<evidence type="ECO:0000256" key="4">
    <source>
        <dbReference type="ARBA" id="ARBA00021582"/>
    </source>
</evidence>
<feature type="domain" description="ACT" evidence="12">
    <location>
        <begin position="477"/>
        <end position="549"/>
    </location>
</feature>
<evidence type="ECO:0000256" key="11">
    <source>
        <dbReference type="RuleBase" id="RU363003"/>
    </source>
</evidence>
<name>A0A2W0H9E2_9BACI</name>
<keyword evidence="5 11" id="KW-0028">Amino-acid biosynthesis</keyword>
<dbReference type="Pfam" id="PF19304">
    <property type="entry name" value="PGDH_inter"/>
    <property type="match status" value="1"/>
</dbReference>
<dbReference type="PANTHER" id="PTHR42789">
    <property type="entry name" value="D-ISOMER SPECIFIC 2-HYDROXYACID DEHYDROGENASE FAMILY PROTEIN (AFU_ORTHOLOGUE AFUA_6G10090)"/>
    <property type="match status" value="1"/>
</dbReference>
<dbReference type="InterPro" id="IPR002912">
    <property type="entry name" value="ACT_dom"/>
</dbReference>
<evidence type="ECO:0000256" key="9">
    <source>
        <dbReference type="ARBA" id="ARBA00048126"/>
    </source>
</evidence>
<dbReference type="EMBL" id="PDOF01000001">
    <property type="protein sequence ID" value="PYZ98464.1"/>
    <property type="molecule type" value="Genomic_DNA"/>
</dbReference>
<dbReference type="InterPro" id="IPR029752">
    <property type="entry name" value="D-isomer_DH_CS1"/>
</dbReference>
<dbReference type="SUPFAM" id="SSF143548">
    <property type="entry name" value="Serine metabolism enzymes domain"/>
    <property type="match status" value="1"/>
</dbReference>
<comment type="similarity">
    <text evidence="3 11">Belongs to the D-isomer specific 2-hydroxyacid dehydrogenase family.</text>
</comment>
<evidence type="ECO:0000256" key="10">
    <source>
        <dbReference type="ARBA" id="ARBA00048731"/>
    </source>
</evidence>
<evidence type="ECO:0000256" key="6">
    <source>
        <dbReference type="ARBA" id="ARBA00023002"/>
    </source>
</evidence>
<dbReference type="FunFam" id="3.30.70.260:FF:000008">
    <property type="entry name" value="D-3-phosphoglycerate dehydrogenase, chloroplastic"/>
    <property type="match status" value="1"/>
</dbReference>
<accession>A0A2W0H9E2</accession>
<dbReference type="Gene3D" id="3.30.1330.90">
    <property type="entry name" value="D-3-phosphoglycerate dehydrogenase, domain 3"/>
    <property type="match status" value="1"/>
</dbReference>
<evidence type="ECO:0000256" key="5">
    <source>
        <dbReference type="ARBA" id="ARBA00022605"/>
    </source>
</evidence>
<dbReference type="InterPro" id="IPR036291">
    <property type="entry name" value="NAD(P)-bd_dom_sf"/>
</dbReference>
<sequence>MICVHAGSISPYREVLDLLQTDNHERFTVLVSDPLSSEGLAPLLKVPHIRVIERSLDQFEEPLPGIDALIVRSATVVTKEALAQMPDLKLIGRAGVGTDNIDVEAATERGVIVVNAPDGNTISTCEHTFAMMMALMRNIPQAHASVRSGEWNRKKFEGAELYGKTLGIIGFGRIGSEIAARARAFRMKVMVYDPFLTAERANKAGVKAALLEDVLEQADILTVHTPLVKETRGLINRTTIARMKKGAFLLNCARGGIVDEAALAAALESGQLAGAALDVFESEPLGDSPLRQMNQVILTPHIAASTKEAQQSVARQVSEEIIAFSEGRTVTHGLNFPHIPGEQFDKIRPFYDLAVKMGKMASNFMRVPVKNLSVSYSGEIAEQDTTLLTRAALKGFFKNRIDSYVNDVNVSYISKERGVSWSEKRSQEETGYQNLISITVEGEDHFFSLTGTSNRDFGLRFLKIDDFSADFQPSEHQLFISHTDKPGVIGSVGQLLGTHDVNIATMHVGRKSEGGEAMMMLTVDKEISSETASALQKTKEINRVIVLEL</sequence>
<organism evidence="13 14">
    <name type="scientific">Alteribacter lacisalsi</name>
    <dbReference type="NCBI Taxonomy" id="2045244"/>
    <lineage>
        <taxon>Bacteria</taxon>
        <taxon>Bacillati</taxon>
        <taxon>Bacillota</taxon>
        <taxon>Bacilli</taxon>
        <taxon>Bacillales</taxon>
        <taxon>Bacillaceae</taxon>
        <taxon>Alteribacter</taxon>
    </lineage>
</organism>
<keyword evidence="6 11" id="KW-0560">Oxidoreductase</keyword>
<dbReference type="Proteomes" id="UP000248066">
    <property type="component" value="Unassembled WGS sequence"/>
</dbReference>
<dbReference type="AlphaFoldDB" id="A0A2W0H9E2"/>
<dbReference type="InterPro" id="IPR045865">
    <property type="entry name" value="ACT-like_dom_sf"/>
</dbReference>
<protein>
    <recommendedName>
        <fullName evidence="4 11">D-3-phosphoglycerate dehydrogenase</fullName>
        <ecNumber evidence="11">1.1.1.95</ecNumber>
    </recommendedName>
</protein>
<dbReference type="PROSITE" id="PS00671">
    <property type="entry name" value="D_2_HYDROXYACID_DH_3"/>
    <property type="match status" value="1"/>
</dbReference>
<dbReference type="InterPro" id="IPR029009">
    <property type="entry name" value="ASB_dom_sf"/>
</dbReference>
<proteinExistence type="inferred from homology"/>
<evidence type="ECO:0000256" key="3">
    <source>
        <dbReference type="ARBA" id="ARBA00005854"/>
    </source>
</evidence>
<evidence type="ECO:0000313" key="13">
    <source>
        <dbReference type="EMBL" id="PYZ98464.1"/>
    </source>
</evidence>
<gene>
    <name evidence="13" type="ORF">CR205_07690</name>
</gene>
<reference evidence="13 14" key="1">
    <citation type="submission" date="2017-10" db="EMBL/GenBank/DDBJ databases">
        <title>Bacillus sp. nov., a halophilic bacterium isolated from a Yangshapao Lake.</title>
        <authorList>
            <person name="Wang H."/>
        </authorList>
    </citation>
    <scope>NUCLEOTIDE SEQUENCE [LARGE SCALE GENOMIC DNA]</scope>
    <source>
        <strain evidence="13 14">YSP-3</strain>
    </source>
</reference>
<dbReference type="SUPFAM" id="SSF52283">
    <property type="entry name" value="Formate/glycerate dehydrogenase catalytic domain-like"/>
    <property type="match status" value="1"/>
</dbReference>
<dbReference type="EC" id="1.1.1.95" evidence="11"/>
<evidence type="ECO:0000256" key="2">
    <source>
        <dbReference type="ARBA" id="ARBA00005216"/>
    </source>
</evidence>
<dbReference type="PROSITE" id="PS51671">
    <property type="entry name" value="ACT"/>
    <property type="match status" value="1"/>
</dbReference>
<dbReference type="PANTHER" id="PTHR42789:SF1">
    <property type="entry name" value="D-ISOMER SPECIFIC 2-HYDROXYACID DEHYDROGENASE FAMILY PROTEIN (AFU_ORTHOLOGUE AFUA_6G10090)"/>
    <property type="match status" value="1"/>
</dbReference>
<keyword evidence="7 11" id="KW-0520">NAD</keyword>
<dbReference type="InterPro" id="IPR006236">
    <property type="entry name" value="PGDH"/>
</dbReference>
<comment type="catalytic activity">
    <reaction evidence="10 11">
        <text>(2R)-3-phosphoglycerate + NAD(+) = 3-phosphooxypyruvate + NADH + H(+)</text>
        <dbReference type="Rhea" id="RHEA:12641"/>
        <dbReference type="ChEBI" id="CHEBI:15378"/>
        <dbReference type="ChEBI" id="CHEBI:18110"/>
        <dbReference type="ChEBI" id="CHEBI:57540"/>
        <dbReference type="ChEBI" id="CHEBI:57945"/>
        <dbReference type="ChEBI" id="CHEBI:58272"/>
        <dbReference type="EC" id="1.1.1.95"/>
    </reaction>
</comment>
<dbReference type="SUPFAM" id="SSF51735">
    <property type="entry name" value="NAD(P)-binding Rossmann-fold domains"/>
    <property type="match status" value="1"/>
</dbReference>
<dbReference type="InterPro" id="IPR045626">
    <property type="entry name" value="PGDH_ASB_dom"/>
</dbReference>
<dbReference type="SUPFAM" id="SSF55021">
    <property type="entry name" value="ACT-like"/>
    <property type="match status" value="1"/>
</dbReference>
<dbReference type="PROSITE" id="PS00670">
    <property type="entry name" value="D_2_HYDROXYACID_DH_2"/>
    <property type="match status" value="1"/>
</dbReference>
<dbReference type="PROSITE" id="PS00065">
    <property type="entry name" value="D_2_HYDROXYACID_DH_1"/>
    <property type="match status" value="1"/>
</dbReference>
<dbReference type="Gene3D" id="3.30.70.260">
    <property type="match status" value="1"/>
</dbReference>
<comment type="caution">
    <text evidence="13">The sequence shown here is derived from an EMBL/GenBank/DDBJ whole genome shotgun (WGS) entry which is preliminary data.</text>
</comment>
<dbReference type="GO" id="GO:0006564">
    <property type="term" value="P:L-serine biosynthetic process"/>
    <property type="evidence" value="ECO:0007669"/>
    <property type="project" value="UniProtKB-UniRule"/>
</dbReference>
<dbReference type="Gene3D" id="3.40.50.720">
    <property type="entry name" value="NAD(P)-binding Rossmann-like Domain"/>
    <property type="match status" value="2"/>
</dbReference>
<dbReference type="OrthoDB" id="9805416at2"/>
<dbReference type="FunFam" id="3.40.50.720:FF:000021">
    <property type="entry name" value="D-3-phosphoglycerate dehydrogenase"/>
    <property type="match status" value="1"/>
</dbReference>
<comment type="function">
    <text evidence="1">Catalyzes the reversible oxidation of 3-phospho-D-glycerate to 3-phosphonooxypyruvate, the first step of the phosphorylated L-serine biosynthesis pathway. Also catalyzes the reversible oxidation of 2-hydroxyglutarate to 2-oxoglutarate.</text>
</comment>
<comment type="catalytic activity">
    <reaction evidence="9">
        <text>(R)-2-hydroxyglutarate + NAD(+) = 2-oxoglutarate + NADH + H(+)</text>
        <dbReference type="Rhea" id="RHEA:49612"/>
        <dbReference type="ChEBI" id="CHEBI:15378"/>
        <dbReference type="ChEBI" id="CHEBI:15801"/>
        <dbReference type="ChEBI" id="CHEBI:16810"/>
        <dbReference type="ChEBI" id="CHEBI:57540"/>
        <dbReference type="ChEBI" id="CHEBI:57945"/>
        <dbReference type="EC" id="1.1.1.399"/>
    </reaction>
</comment>
<dbReference type="InterPro" id="IPR006140">
    <property type="entry name" value="D-isomer_DH_NAD-bd"/>
</dbReference>
<keyword evidence="8 11" id="KW-0718">Serine biosynthesis</keyword>
<dbReference type="CDD" id="cd12173">
    <property type="entry name" value="PGDH_4"/>
    <property type="match status" value="1"/>
</dbReference>
<evidence type="ECO:0000313" key="14">
    <source>
        <dbReference type="Proteomes" id="UP000248066"/>
    </source>
</evidence>
<comment type="pathway">
    <text evidence="2 11">Amino-acid biosynthesis; L-serine biosynthesis; L-serine from 3-phospho-D-glycerate: step 1/3.</text>
</comment>
<dbReference type="NCBIfam" id="TIGR01327">
    <property type="entry name" value="PGDH"/>
    <property type="match status" value="1"/>
</dbReference>
<dbReference type="InterPro" id="IPR029753">
    <property type="entry name" value="D-isomer_DH_CS"/>
</dbReference>
<dbReference type="InterPro" id="IPR050857">
    <property type="entry name" value="D-2-hydroxyacid_DH"/>
</dbReference>
<dbReference type="GO" id="GO:0004617">
    <property type="term" value="F:phosphoglycerate dehydrogenase activity"/>
    <property type="evidence" value="ECO:0007669"/>
    <property type="project" value="UniProtKB-UniRule"/>
</dbReference>
<evidence type="ECO:0000256" key="7">
    <source>
        <dbReference type="ARBA" id="ARBA00023027"/>
    </source>
</evidence>
<dbReference type="InterPro" id="IPR006139">
    <property type="entry name" value="D-isomer_2_OHA_DH_cat_dom"/>
</dbReference>
<dbReference type="GO" id="GO:0051287">
    <property type="term" value="F:NAD binding"/>
    <property type="evidence" value="ECO:0007669"/>
    <property type="project" value="UniProtKB-UniRule"/>
</dbReference>
<dbReference type="UniPathway" id="UPA00135">
    <property type="reaction ID" value="UER00196"/>
</dbReference>
<dbReference type="Pfam" id="PF02826">
    <property type="entry name" value="2-Hacid_dh_C"/>
    <property type="match status" value="1"/>
</dbReference>
<evidence type="ECO:0000259" key="12">
    <source>
        <dbReference type="PROSITE" id="PS51671"/>
    </source>
</evidence>
<keyword evidence="14" id="KW-1185">Reference proteome</keyword>
<dbReference type="CDD" id="cd04902">
    <property type="entry name" value="ACT_3PGDH-xct"/>
    <property type="match status" value="1"/>
</dbReference>
<evidence type="ECO:0000256" key="8">
    <source>
        <dbReference type="ARBA" id="ARBA00023299"/>
    </source>
</evidence>